<keyword evidence="1" id="KW-0808">Transferase</keyword>
<dbReference type="CDD" id="cd04647">
    <property type="entry name" value="LbH_MAT_like"/>
    <property type="match status" value="1"/>
</dbReference>
<keyword evidence="2" id="KW-1185">Reference proteome</keyword>
<organism evidence="1 2">
    <name type="scientific">Chryseobacterium luquanense</name>
    <dbReference type="NCBI Taxonomy" id="2983766"/>
    <lineage>
        <taxon>Bacteria</taxon>
        <taxon>Pseudomonadati</taxon>
        <taxon>Bacteroidota</taxon>
        <taxon>Flavobacteriia</taxon>
        <taxon>Flavobacteriales</taxon>
        <taxon>Weeksellaceae</taxon>
        <taxon>Chryseobacterium group</taxon>
        <taxon>Chryseobacterium</taxon>
    </lineage>
</organism>
<sequence>MVLLKLYFHLNAYFYLFLYKIIYGKSFQFGKKVTFRKGFTLMIGDREGKVIISDGVFFNNYCSVCSINKIEIGKNTIFGENVKIYDHNHNYKSPAVLIKNQGYNSKPIIIGENCWVGSNVMILKGVKIGDNSVIGAGCVVFKDVKPGSVIVNQQSLINIKILNNI</sequence>
<dbReference type="GO" id="GO:0016746">
    <property type="term" value="F:acyltransferase activity"/>
    <property type="evidence" value="ECO:0007669"/>
    <property type="project" value="UniProtKB-KW"/>
</dbReference>
<dbReference type="PANTHER" id="PTHR23416:SF78">
    <property type="entry name" value="LIPOPOLYSACCHARIDE BIOSYNTHESIS O-ACETYL TRANSFERASE WBBJ-RELATED"/>
    <property type="match status" value="1"/>
</dbReference>
<comment type="caution">
    <text evidence="1">The sequence shown here is derived from an EMBL/GenBank/DDBJ whole genome shotgun (WGS) entry which is preliminary data.</text>
</comment>
<evidence type="ECO:0000313" key="1">
    <source>
        <dbReference type="EMBL" id="MCX8531488.1"/>
    </source>
</evidence>
<dbReference type="InterPro" id="IPR051159">
    <property type="entry name" value="Hexapeptide_acetyltransf"/>
</dbReference>
<protein>
    <submittedName>
        <fullName evidence="1">Acyltransferase</fullName>
    </submittedName>
</protein>
<dbReference type="SUPFAM" id="SSF51161">
    <property type="entry name" value="Trimeric LpxA-like enzymes"/>
    <property type="match status" value="1"/>
</dbReference>
<reference evidence="1" key="1">
    <citation type="submission" date="2022-10" db="EMBL/GenBank/DDBJ databases">
        <title>Chryseobacterium sp. nov., a novel bacterial species.</title>
        <authorList>
            <person name="Cao Y."/>
        </authorList>
    </citation>
    <scope>NUCLEOTIDE SEQUENCE</scope>
    <source>
        <strain evidence="1">KC 927</strain>
    </source>
</reference>
<dbReference type="Gene3D" id="2.160.10.10">
    <property type="entry name" value="Hexapeptide repeat proteins"/>
    <property type="match status" value="1"/>
</dbReference>
<gene>
    <name evidence="1" type="ORF">OEA66_03855</name>
</gene>
<dbReference type="RefSeq" id="WP_267280138.1">
    <property type="nucleotide sequence ID" value="NZ_JAOVZV010000002.1"/>
</dbReference>
<accession>A0ABT3Y020</accession>
<proteinExistence type="predicted"/>
<keyword evidence="1" id="KW-0012">Acyltransferase</keyword>
<dbReference type="InterPro" id="IPR001451">
    <property type="entry name" value="Hexapep"/>
</dbReference>
<dbReference type="Pfam" id="PF00132">
    <property type="entry name" value="Hexapep"/>
    <property type="match status" value="1"/>
</dbReference>
<evidence type="ECO:0000313" key="2">
    <source>
        <dbReference type="Proteomes" id="UP001070176"/>
    </source>
</evidence>
<dbReference type="Proteomes" id="UP001070176">
    <property type="component" value="Unassembled WGS sequence"/>
</dbReference>
<dbReference type="InterPro" id="IPR011004">
    <property type="entry name" value="Trimer_LpxA-like_sf"/>
</dbReference>
<dbReference type="EMBL" id="JAOVZV010000002">
    <property type="protein sequence ID" value="MCX8531488.1"/>
    <property type="molecule type" value="Genomic_DNA"/>
</dbReference>
<name>A0ABT3Y020_9FLAO</name>
<dbReference type="PANTHER" id="PTHR23416">
    <property type="entry name" value="SIALIC ACID SYNTHASE-RELATED"/>
    <property type="match status" value="1"/>
</dbReference>